<evidence type="ECO:0000313" key="3">
    <source>
        <dbReference type="Proteomes" id="UP000051530"/>
    </source>
</evidence>
<name>A0A0R0M550_9MICR</name>
<accession>A0A0R0M550</accession>
<dbReference type="AlphaFoldDB" id="A0A0R0M550"/>
<evidence type="ECO:0000256" key="1">
    <source>
        <dbReference type="SAM" id="MobiDB-lite"/>
    </source>
</evidence>
<gene>
    <name evidence="2" type="ORF">M153_7960002914</name>
</gene>
<protein>
    <submittedName>
        <fullName evidence="2">Uncharacterized protein</fullName>
    </submittedName>
</protein>
<keyword evidence="3" id="KW-1185">Reference proteome</keyword>
<proteinExistence type="predicted"/>
<sequence length="327" mass="35833">MAALPRARVPVNTARASPRACRAQESSPASLSLGRPSRRSVPALSPLMPIMGKPFSSSVFALSDELSLLPPRSARRGPPPRLATRLLQPTPAPLPCTAHRPPREHRQFSVQLNSIGTLQHVSYRVPTSMATALSSSFTYILCSLPRRSVPYRGARFIPPRQSCLPELAHYARPSPQCFCACTPWLIRSSFATCVKRPLLYLASLRSRAVLKHISGGTSYQTVRLVFRPYARLLPSICTSEPRTASGCLSSAFTDAGHSSLVYRVACPQLCRLRSAQGSRPSDSLCTCSPWSVFQDGAEPLGSLRNFTFSVYSFFVRTTSPLSVSRRI</sequence>
<dbReference type="VEuPathDB" id="MicrosporidiaDB:M153_7960002914"/>
<reference evidence="2 3" key="1">
    <citation type="submission" date="2015-07" db="EMBL/GenBank/DDBJ databases">
        <title>The genome of Pseudoloma neurophilia, a relevant intracellular parasite of the zebrafish.</title>
        <authorList>
            <person name="Ndikumana S."/>
            <person name="Pelin A."/>
            <person name="Sanders J."/>
            <person name="Corradi N."/>
        </authorList>
    </citation>
    <scope>NUCLEOTIDE SEQUENCE [LARGE SCALE GENOMIC DNA]</scope>
    <source>
        <strain evidence="2 3">MK1</strain>
    </source>
</reference>
<organism evidence="2 3">
    <name type="scientific">Pseudoloma neurophilia</name>
    <dbReference type="NCBI Taxonomy" id="146866"/>
    <lineage>
        <taxon>Eukaryota</taxon>
        <taxon>Fungi</taxon>
        <taxon>Fungi incertae sedis</taxon>
        <taxon>Microsporidia</taxon>
        <taxon>Pseudoloma</taxon>
    </lineage>
</organism>
<comment type="caution">
    <text evidence="2">The sequence shown here is derived from an EMBL/GenBank/DDBJ whole genome shotgun (WGS) entry which is preliminary data.</text>
</comment>
<dbReference type="EMBL" id="LGUB01000304">
    <property type="protein sequence ID" value="KRH93531.1"/>
    <property type="molecule type" value="Genomic_DNA"/>
</dbReference>
<evidence type="ECO:0000313" key="2">
    <source>
        <dbReference type="EMBL" id="KRH93531.1"/>
    </source>
</evidence>
<feature type="region of interest" description="Disordered" evidence="1">
    <location>
        <begin position="1"/>
        <end position="38"/>
    </location>
</feature>
<dbReference type="Proteomes" id="UP000051530">
    <property type="component" value="Unassembled WGS sequence"/>
</dbReference>